<protein>
    <submittedName>
        <fullName evidence="2">Maleylpyruvate isomerase family mycothiol-dependent enzyme</fullName>
    </submittedName>
</protein>
<dbReference type="Pfam" id="PF11716">
    <property type="entry name" value="MDMPI_N"/>
    <property type="match status" value="1"/>
</dbReference>
<feature type="domain" description="Mycothiol-dependent maleylpyruvate isomerase metal-binding" evidence="1">
    <location>
        <begin position="34"/>
        <end position="175"/>
    </location>
</feature>
<dbReference type="Proteomes" id="UP000663792">
    <property type="component" value="Unassembled WGS sequence"/>
</dbReference>
<reference evidence="2" key="1">
    <citation type="submission" date="2021-01" db="EMBL/GenBank/DDBJ databases">
        <title>YIM 132084 draft genome.</title>
        <authorList>
            <person name="An D."/>
        </authorList>
    </citation>
    <scope>NUCLEOTIDE SEQUENCE</scope>
    <source>
        <strain evidence="2">YIM 132084</strain>
    </source>
</reference>
<gene>
    <name evidence="2" type="ORF">JL106_19255</name>
</gene>
<keyword evidence="2" id="KW-0413">Isomerase</keyword>
<dbReference type="Gene3D" id="1.20.120.450">
    <property type="entry name" value="dinb family like domain"/>
    <property type="match status" value="1"/>
</dbReference>
<dbReference type="GO" id="GO:0016853">
    <property type="term" value="F:isomerase activity"/>
    <property type="evidence" value="ECO:0007669"/>
    <property type="project" value="UniProtKB-KW"/>
</dbReference>
<dbReference type="RefSeq" id="WP_205262391.1">
    <property type="nucleotide sequence ID" value="NZ_JAERWK010000026.1"/>
</dbReference>
<comment type="caution">
    <text evidence="2">The sequence shown here is derived from an EMBL/GenBank/DDBJ whole genome shotgun (WGS) entry which is preliminary data.</text>
</comment>
<dbReference type="GO" id="GO:0046872">
    <property type="term" value="F:metal ion binding"/>
    <property type="evidence" value="ECO:0007669"/>
    <property type="project" value="InterPro"/>
</dbReference>
<dbReference type="AlphaFoldDB" id="A0A938YKG6"/>
<sequence>MSRSTQARGTTVAAPAATVGPDRARIALLASTEYRRTIAAWRSLEPADWSRPTPCPGWTVQQMVAHTVGMTEMTTSIVQLAGQNIAAARAGGGIDALTAVQVRRHAGQRPDELIAAMIRAAPRALRGRRTLSRTLGRAPLPERQEVGDDHEWWRIGYLVDTILTRDPWMHRMDLAATTGRPPELTAEHDGAIVAGVVDEWARRHGRPYRLRLTGPAGGSWSTADGGDELELDAVEFCRVLSGRGSEKGLLAQRVPF</sequence>
<keyword evidence="3" id="KW-1185">Reference proteome</keyword>
<organism evidence="2 3">
    <name type="scientific">Nakamurella leprariae</name>
    <dbReference type="NCBI Taxonomy" id="2803911"/>
    <lineage>
        <taxon>Bacteria</taxon>
        <taxon>Bacillati</taxon>
        <taxon>Actinomycetota</taxon>
        <taxon>Actinomycetes</taxon>
        <taxon>Nakamurellales</taxon>
        <taxon>Nakamurellaceae</taxon>
        <taxon>Nakamurella</taxon>
    </lineage>
</organism>
<evidence type="ECO:0000313" key="2">
    <source>
        <dbReference type="EMBL" id="MBM9469430.1"/>
    </source>
</evidence>
<dbReference type="NCBIfam" id="TIGR03083">
    <property type="entry name" value="maleylpyruvate isomerase family mycothiol-dependent enzyme"/>
    <property type="match status" value="1"/>
</dbReference>
<proteinExistence type="predicted"/>
<dbReference type="EMBL" id="JAERWK010000026">
    <property type="protein sequence ID" value="MBM9469430.1"/>
    <property type="molecule type" value="Genomic_DNA"/>
</dbReference>
<dbReference type="SUPFAM" id="SSF109854">
    <property type="entry name" value="DinB/YfiT-like putative metalloenzymes"/>
    <property type="match status" value="1"/>
</dbReference>
<name>A0A938YKG6_9ACTN</name>
<accession>A0A938YKG6</accession>
<dbReference type="InterPro" id="IPR024344">
    <property type="entry name" value="MDMPI_metal-binding"/>
</dbReference>
<dbReference type="InterPro" id="IPR034660">
    <property type="entry name" value="DinB/YfiT-like"/>
</dbReference>
<evidence type="ECO:0000259" key="1">
    <source>
        <dbReference type="Pfam" id="PF11716"/>
    </source>
</evidence>
<dbReference type="InterPro" id="IPR017517">
    <property type="entry name" value="Maleyloyr_isom"/>
</dbReference>
<evidence type="ECO:0000313" key="3">
    <source>
        <dbReference type="Proteomes" id="UP000663792"/>
    </source>
</evidence>